<dbReference type="GO" id="GO:0003735">
    <property type="term" value="F:structural constituent of ribosome"/>
    <property type="evidence" value="ECO:0007669"/>
    <property type="project" value="InterPro"/>
</dbReference>
<sequence>MSAVQTFGKKKTATAVAHVTPGRGLIRLNGSPISLVEPVVLRYKVYEPVLVVGADKLANLDIRLRVKGGGHVSQLYALRQAIAKGIVAFYAKNEDAASALELKKTLVAYDRSLLVADPRRMEPKKFGGRGARARRQKVSRDDVTFWNGADLVTFLHSLTDKSLAESMGQACGRLASYMDGGRSPWAWFFGGWFHWGTRCIS</sequence>
<name>A0AAW0Z6B8_9TREE</name>
<gene>
    <name evidence="5" type="ORF">IAR55_000331</name>
</gene>
<dbReference type="Pfam" id="PF00380">
    <property type="entry name" value="Ribosomal_S9"/>
    <property type="match status" value="1"/>
</dbReference>
<evidence type="ECO:0000256" key="1">
    <source>
        <dbReference type="ARBA" id="ARBA00005251"/>
    </source>
</evidence>
<keyword evidence="2 4" id="KW-0689">Ribosomal protein</keyword>
<keyword evidence="6" id="KW-1185">Reference proteome</keyword>
<dbReference type="GO" id="GO:0022627">
    <property type="term" value="C:cytosolic small ribosomal subunit"/>
    <property type="evidence" value="ECO:0007669"/>
    <property type="project" value="TreeGrafter"/>
</dbReference>
<evidence type="ECO:0000256" key="3">
    <source>
        <dbReference type="ARBA" id="ARBA00023274"/>
    </source>
</evidence>
<dbReference type="GO" id="GO:0003723">
    <property type="term" value="F:RNA binding"/>
    <property type="evidence" value="ECO:0007669"/>
    <property type="project" value="TreeGrafter"/>
</dbReference>
<protein>
    <recommendedName>
        <fullName evidence="7">40S ribosomal protein S16</fullName>
    </recommendedName>
</protein>
<reference evidence="5 6" key="1">
    <citation type="journal article" date="2024" name="bioRxiv">
        <title>Comparative genomics of Cryptococcus and Kwoniella reveals pathogenesis evolution and contrasting karyotype dynamics via intercentromeric recombination or chromosome fusion.</title>
        <authorList>
            <person name="Coelho M.A."/>
            <person name="David-Palma M."/>
            <person name="Shea T."/>
            <person name="Bowers K."/>
            <person name="McGinley-Smith S."/>
            <person name="Mohammad A.W."/>
            <person name="Gnirke A."/>
            <person name="Yurkov A.M."/>
            <person name="Nowrousian M."/>
            <person name="Sun S."/>
            <person name="Cuomo C.A."/>
            <person name="Heitman J."/>
        </authorList>
    </citation>
    <scope>NUCLEOTIDE SEQUENCE [LARGE SCALE GENOMIC DNA]</scope>
    <source>
        <strain evidence="5 6">CBS 13917</strain>
    </source>
</reference>
<proteinExistence type="inferred from homology"/>
<evidence type="ECO:0000313" key="6">
    <source>
        <dbReference type="Proteomes" id="UP001388673"/>
    </source>
</evidence>
<dbReference type="GO" id="GO:0006412">
    <property type="term" value="P:translation"/>
    <property type="evidence" value="ECO:0007669"/>
    <property type="project" value="InterPro"/>
</dbReference>
<dbReference type="InterPro" id="IPR014721">
    <property type="entry name" value="Ribsml_uS5_D2-typ_fold_subgr"/>
</dbReference>
<evidence type="ECO:0000313" key="5">
    <source>
        <dbReference type="EMBL" id="KAK8869763.1"/>
    </source>
</evidence>
<keyword evidence="3 4" id="KW-0687">Ribonucleoprotein</keyword>
<dbReference type="InterPro" id="IPR000754">
    <property type="entry name" value="Ribosomal_uS9"/>
</dbReference>
<dbReference type="Gene3D" id="3.30.230.10">
    <property type="match status" value="1"/>
</dbReference>
<dbReference type="SUPFAM" id="SSF54211">
    <property type="entry name" value="Ribosomal protein S5 domain 2-like"/>
    <property type="match status" value="1"/>
</dbReference>
<dbReference type="InterPro" id="IPR020568">
    <property type="entry name" value="Ribosomal_Su5_D2-typ_SF"/>
</dbReference>
<dbReference type="RefSeq" id="XP_066806009.1">
    <property type="nucleotide sequence ID" value="XM_066943467.1"/>
</dbReference>
<dbReference type="AlphaFoldDB" id="A0AAW0Z6B8"/>
<dbReference type="InterPro" id="IPR020574">
    <property type="entry name" value="Ribosomal_uS9_CS"/>
</dbReference>
<dbReference type="GeneID" id="92177591"/>
<dbReference type="Proteomes" id="UP001388673">
    <property type="component" value="Unassembled WGS sequence"/>
</dbReference>
<organism evidence="5 6">
    <name type="scientific">Kwoniella newhampshirensis</name>
    <dbReference type="NCBI Taxonomy" id="1651941"/>
    <lineage>
        <taxon>Eukaryota</taxon>
        <taxon>Fungi</taxon>
        <taxon>Dikarya</taxon>
        <taxon>Basidiomycota</taxon>
        <taxon>Agaricomycotina</taxon>
        <taxon>Tremellomycetes</taxon>
        <taxon>Tremellales</taxon>
        <taxon>Cryptococcaceae</taxon>
        <taxon>Kwoniella</taxon>
    </lineage>
</organism>
<evidence type="ECO:0000256" key="4">
    <source>
        <dbReference type="RuleBase" id="RU003815"/>
    </source>
</evidence>
<dbReference type="EMBL" id="JBCAWK010000001">
    <property type="protein sequence ID" value="KAK8869763.1"/>
    <property type="molecule type" value="Genomic_DNA"/>
</dbReference>
<evidence type="ECO:0000256" key="2">
    <source>
        <dbReference type="ARBA" id="ARBA00022980"/>
    </source>
</evidence>
<accession>A0AAW0Z6B8</accession>
<dbReference type="PANTHER" id="PTHR21569:SF16">
    <property type="entry name" value="RIBOSOMAL PROTEIN S16"/>
    <property type="match status" value="1"/>
</dbReference>
<dbReference type="KEGG" id="kne:92177591"/>
<comment type="similarity">
    <text evidence="1 4">Belongs to the universal ribosomal protein uS9 family.</text>
</comment>
<comment type="caution">
    <text evidence="5">The sequence shown here is derived from an EMBL/GenBank/DDBJ whole genome shotgun (WGS) entry which is preliminary data.</text>
</comment>
<evidence type="ECO:0008006" key="7">
    <source>
        <dbReference type="Google" id="ProtNLM"/>
    </source>
</evidence>
<dbReference type="GO" id="GO:0000462">
    <property type="term" value="P:maturation of SSU-rRNA from tricistronic rRNA transcript (SSU-rRNA, 5.8S rRNA, LSU-rRNA)"/>
    <property type="evidence" value="ECO:0007669"/>
    <property type="project" value="TreeGrafter"/>
</dbReference>
<dbReference type="PROSITE" id="PS00360">
    <property type="entry name" value="RIBOSOMAL_S9"/>
    <property type="match status" value="1"/>
</dbReference>
<dbReference type="PANTHER" id="PTHR21569">
    <property type="entry name" value="RIBOSOMAL PROTEIN S9"/>
    <property type="match status" value="1"/>
</dbReference>